<evidence type="ECO:0008006" key="3">
    <source>
        <dbReference type="Google" id="ProtNLM"/>
    </source>
</evidence>
<dbReference type="AlphaFoldDB" id="A0A3Q7J741"/>
<dbReference type="CDD" id="cd09272">
    <property type="entry name" value="RNase_HI_RT_Ty1"/>
    <property type="match status" value="1"/>
</dbReference>
<reference evidence="1" key="2">
    <citation type="submission" date="2019-01" db="UniProtKB">
        <authorList>
            <consortium name="EnsemblPlants"/>
        </authorList>
    </citation>
    <scope>IDENTIFICATION</scope>
    <source>
        <strain evidence="1">cv. Heinz 1706</strain>
    </source>
</reference>
<accession>A0A3Q7J741</accession>
<dbReference type="EnsemblPlants" id="Solyc12g027737.1.1">
    <property type="protein sequence ID" value="Solyc12g027737.1.1"/>
    <property type="gene ID" value="Solyc12g027737.1"/>
</dbReference>
<evidence type="ECO:0000313" key="1">
    <source>
        <dbReference type="EnsemblPlants" id="Solyc12g027737.1.1"/>
    </source>
</evidence>
<proteinExistence type="predicted"/>
<dbReference type="InParanoid" id="A0A3Q7J741"/>
<sequence>MCILKYLKSVPAKGILFTKCIDPLVINAGDINDRRSTWGYFTFVGGNLVTWRSKKQNVVAQSSAEAEFRGMKLGICETLGLELLLTDLGYPPKAPIQLYYDNKAARDDICTQFGTTRSCQACRSRQGFRQGKVGCNDIRVTQDSIRGPIG</sequence>
<dbReference type="PANTHER" id="PTHR11439">
    <property type="entry name" value="GAG-POL-RELATED RETROTRANSPOSON"/>
    <property type="match status" value="1"/>
</dbReference>
<organism evidence="1">
    <name type="scientific">Solanum lycopersicum</name>
    <name type="common">Tomato</name>
    <name type="synonym">Lycopersicon esculentum</name>
    <dbReference type="NCBI Taxonomy" id="4081"/>
    <lineage>
        <taxon>Eukaryota</taxon>
        <taxon>Viridiplantae</taxon>
        <taxon>Streptophyta</taxon>
        <taxon>Embryophyta</taxon>
        <taxon>Tracheophyta</taxon>
        <taxon>Spermatophyta</taxon>
        <taxon>Magnoliopsida</taxon>
        <taxon>eudicotyledons</taxon>
        <taxon>Gunneridae</taxon>
        <taxon>Pentapetalae</taxon>
        <taxon>asterids</taxon>
        <taxon>lamiids</taxon>
        <taxon>Solanales</taxon>
        <taxon>Solanaceae</taxon>
        <taxon>Solanoideae</taxon>
        <taxon>Solaneae</taxon>
        <taxon>Solanum</taxon>
        <taxon>Solanum subgen. Lycopersicon</taxon>
    </lineage>
</organism>
<reference evidence="1" key="1">
    <citation type="journal article" date="2012" name="Nature">
        <title>The tomato genome sequence provides insights into fleshy fruit evolution.</title>
        <authorList>
            <consortium name="Tomato Genome Consortium"/>
        </authorList>
    </citation>
    <scope>NUCLEOTIDE SEQUENCE [LARGE SCALE GENOMIC DNA]</scope>
    <source>
        <strain evidence="1">cv. Heinz 1706</strain>
    </source>
</reference>
<keyword evidence="2" id="KW-1185">Reference proteome</keyword>
<dbReference type="Proteomes" id="UP000004994">
    <property type="component" value="Chromosome 12"/>
</dbReference>
<name>A0A3Q7J741_SOLLC</name>
<protein>
    <recommendedName>
        <fullName evidence="3">Mitochondrial protein</fullName>
    </recommendedName>
</protein>
<dbReference type="STRING" id="4081.A0A3Q7J741"/>
<evidence type="ECO:0000313" key="2">
    <source>
        <dbReference type="Proteomes" id="UP000004994"/>
    </source>
</evidence>
<dbReference type="PANTHER" id="PTHR11439:SF467">
    <property type="entry name" value="INTEGRASE CATALYTIC DOMAIN-CONTAINING PROTEIN"/>
    <property type="match status" value="1"/>
</dbReference>
<dbReference type="Gramene" id="Solyc12g027737.1.1">
    <property type="protein sequence ID" value="Solyc12g027737.1.1"/>
    <property type="gene ID" value="Solyc12g027737.1"/>
</dbReference>